<dbReference type="GO" id="GO:0045892">
    <property type="term" value="P:negative regulation of DNA-templated transcription"/>
    <property type="evidence" value="ECO:0007669"/>
    <property type="project" value="InterPro"/>
</dbReference>
<dbReference type="Gene3D" id="1.10.357.10">
    <property type="entry name" value="Tetracycline Repressor, domain 2"/>
    <property type="match status" value="1"/>
</dbReference>
<dbReference type="InterPro" id="IPR036271">
    <property type="entry name" value="Tet_transcr_reg_TetR-rel_C_sf"/>
</dbReference>
<dbReference type="AlphaFoldDB" id="A0A4V2EMC2"/>
<evidence type="ECO:0000256" key="2">
    <source>
        <dbReference type="ARBA" id="ARBA00023163"/>
    </source>
</evidence>
<gene>
    <name evidence="4" type="ORF">EWH70_06490</name>
</gene>
<keyword evidence="1" id="KW-0805">Transcription regulation</keyword>
<keyword evidence="2" id="KW-0804">Transcription</keyword>
<dbReference type="OrthoDB" id="2570341at2"/>
<comment type="caution">
    <text evidence="4">The sequence shown here is derived from an EMBL/GenBank/DDBJ whole genome shotgun (WGS) entry which is preliminary data.</text>
</comment>
<feature type="domain" description="Tetracycline repressor TetR C-terminal" evidence="3">
    <location>
        <begin position="21"/>
        <end position="165"/>
    </location>
</feature>
<dbReference type="Proteomes" id="UP000292003">
    <property type="component" value="Unassembled WGS sequence"/>
</dbReference>
<evidence type="ECO:0000256" key="1">
    <source>
        <dbReference type="ARBA" id="ARBA00023015"/>
    </source>
</evidence>
<accession>A0A4V2EMC2</accession>
<name>A0A4V2EMC2_9PSEU</name>
<evidence type="ECO:0000313" key="4">
    <source>
        <dbReference type="EMBL" id="RZQ64555.1"/>
    </source>
</evidence>
<sequence>MIDLLLDTAVGPSPDLREVPGGWRERLDRWAREIRSVFRRHPWALAVIADRRVMGPNEIAWFEAALAAVAPTGLPDRTVVDVVLLLNAYVRGAAQGSVAQARAERRTGVGADAWAAANAKILARVVDDDRYPVLAGILAAGALTPEDAAHEFEFGLTRVLDSIAALIDERARLSGRG</sequence>
<dbReference type="SUPFAM" id="SSF48498">
    <property type="entry name" value="Tetracyclin repressor-like, C-terminal domain"/>
    <property type="match status" value="1"/>
</dbReference>
<protein>
    <submittedName>
        <fullName evidence="4">TetR/AcrR family transcriptional regulator</fullName>
    </submittedName>
</protein>
<organism evidence="4 5">
    <name type="scientific">Amycolatopsis suaedae</name>
    <dbReference type="NCBI Taxonomy" id="2510978"/>
    <lineage>
        <taxon>Bacteria</taxon>
        <taxon>Bacillati</taxon>
        <taxon>Actinomycetota</taxon>
        <taxon>Actinomycetes</taxon>
        <taxon>Pseudonocardiales</taxon>
        <taxon>Pseudonocardiaceae</taxon>
        <taxon>Amycolatopsis</taxon>
    </lineage>
</organism>
<evidence type="ECO:0000313" key="5">
    <source>
        <dbReference type="Proteomes" id="UP000292003"/>
    </source>
</evidence>
<reference evidence="4 5" key="1">
    <citation type="submission" date="2019-02" db="EMBL/GenBank/DDBJ databases">
        <title>Draft genome sequence of Amycolatopsis sp. 8-3EHSu isolated from roots of Suaeda maritima.</title>
        <authorList>
            <person name="Duangmal K."/>
            <person name="Chantavorakit T."/>
        </authorList>
    </citation>
    <scope>NUCLEOTIDE SEQUENCE [LARGE SCALE GENOMIC DNA]</scope>
    <source>
        <strain evidence="4 5">8-3EHSu</strain>
    </source>
</reference>
<evidence type="ECO:0000259" key="3">
    <source>
        <dbReference type="Pfam" id="PF02909"/>
    </source>
</evidence>
<dbReference type="Pfam" id="PF02909">
    <property type="entry name" value="TetR_C_1"/>
    <property type="match status" value="1"/>
</dbReference>
<keyword evidence="5" id="KW-1185">Reference proteome</keyword>
<dbReference type="EMBL" id="SFCC01000003">
    <property type="protein sequence ID" value="RZQ64555.1"/>
    <property type="molecule type" value="Genomic_DNA"/>
</dbReference>
<dbReference type="InterPro" id="IPR004111">
    <property type="entry name" value="Repressor_TetR_C"/>
</dbReference>
<proteinExistence type="predicted"/>